<dbReference type="InParanoid" id="A0A2T3B453"/>
<sequence>MAHLPKDSFADADFNSKKSYMQVRRQRRRITWTRFHLSREQDWPRWTMAGDSKSDDATFLGPLTGVEGCEKVWLGRQVEDPEKAALIVLWESAPALEMFEASPLCGEFLRGLGCKDDDPLQTLLVSFQWDAGFWFGDDLYGRVTRTTLVIPYTGLPEREAWGFKIGVSFNGFMPAGCEALRLSLPRPFGWQAFAWVDTVKQALALKDMVKQAQPSAVTGGAEQQRDVGDQEKAVGYHFFRWNGNDASPEREDATARDPKAKESWDKTLAKTMPPVSFWEQERWGVELAPCYRVEPASEDEEED</sequence>
<protein>
    <recommendedName>
        <fullName evidence="4">ABM domain-containing protein</fullName>
    </recommendedName>
</protein>
<dbReference type="OrthoDB" id="5142818at2759"/>
<dbReference type="SUPFAM" id="SSF54909">
    <property type="entry name" value="Dimeric alpha+beta barrel"/>
    <property type="match status" value="1"/>
</dbReference>
<reference evidence="2 3" key="1">
    <citation type="journal article" date="2018" name="New Phytol.">
        <title>Comparative genomics and transcriptomics depict ericoid mycorrhizal fungi as versatile saprotrophs and plant mutualists.</title>
        <authorList>
            <person name="Martino E."/>
            <person name="Morin E."/>
            <person name="Grelet G.A."/>
            <person name="Kuo A."/>
            <person name="Kohler A."/>
            <person name="Daghino S."/>
            <person name="Barry K.W."/>
            <person name="Cichocki N."/>
            <person name="Clum A."/>
            <person name="Dockter R.B."/>
            <person name="Hainaut M."/>
            <person name="Kuo R.C."/>
            <person name="LaButti K."/>
            <person name="Lindahl B.D."/>
            <person name="Lindquist E.A."/>
            <person name="Lipzen A."/>
            <person name="Khouja H.R."/>
            <person name="Magnuson J."/>
            <person name="Murat C."/>
            <person name="Ohm R.A."/>
            <person name="Singer S.W."/>
            <person name="Spatafora J.W."/>
            <person name="Wang M."/>
            <person name="Veneault-Fourrey C."/>
            <person name="Henrissat B."/>
            <person name="Grigoriev I.V."/>
            <person name="Martin F.M."/>
            <person name="Perotto S."/>
        </authorList>
    </citation>
    <scope>NUCLEOTIDE SEQUENCE [LARGE SCALE GENOMIC DNA]</scope>
    <source>
        <strain evidence="2 3">ATCC 22711</strain>
    </source>
</reference>
<dbReference type="Gene3D" id="3.30.70.100">
    <property type="match status" value="1"/>
</dbReference>
<evidence type="ECO:0000313" key="2">
    <source>
        <dbReference type="EMBL" id="PSS20422.1"/>
    </source>
</evidence>
<evidence type="ECO:0000256" key="1">
    <source>
        <dbReference type="SAM" id="MobiDB-lite"/>
    </source>
</evidence>
<feature type="region of interest" description="Disordered" evidence="1">
    <location>
        <begin position="241"/>
        <end position="266"/>
    </location>
</feature>
<evidence type="ECO:0008006" key="4">
    <source>
        <dbReference type="Google" id="ProtNLM"/>
    </source>
</evidence>
<dbReference type="InterPro" id="IPR011008">
    <property type="entry name" value="Dimeric_a/b-barrel"/>
</dbReference>
<dbReference type="EMBL" id="KZ679010">
    <property type="protein sequence ID" value="PSS20422.1"/>
    <property type="molecule type" value="Genomic_DNA"/>
</dbReference>
<dbReference type="STRING" id="857342.A0A2T3B453"/>
<dbReference type="AlphaFoldDB" id="A0A2T3B453"/>
<name>A0A2T3B453_AMORE</name>
<dbReference type="Proteomes" id="UP000241818">
    <property type="component" value="Unassembled WGS sequence"/>
</dbReference>
<evidence type="ECO:0000313" key="3">
    <source>
        <dbReference type="Proteomes" id="UP000241818"/>
    </source>
</evidence>
<accession>A0A2T3B453</accession>
<feature type="compositionally biased region" description="Basic and acidic residues" evidence="1">
    <location>
        <begin position="247"/>
        <end position="266"/>
    </location>
</feature>
<organism evidence="2 3">
    <name type="scientific">Amorphotheca resinae ATCC 22711</name>
    <dbReference type="NCBI Taxonomy" id="857342"/>
    <lineage>
        <taxon>Eukaryota</taxon>
        <taxon>Fungi</taxon>
        <taxon>Dikarya</taxon>
        <taxon>Ascomycota</taxon>
        <taxon>Pezizomycotina</taxon>
        <taxon>Leotiomycetes</taxon>
        <taxon>Helotiales</taxon>
        <taxon>Amorphothecaceae</taxon>
        <taxon>Amorphotheca</taxon>
    </lineage>
</organism>
<dbReference type="RefSeq" id="XP_024721692.1">
    <property type="nucleotide sequence ID" value="XM_024865623.1"/>
</dbReference>
<dbReference type="GeneID" id="36573704"/>
<proteinExistence type="predicted"/>
<gene>
    <name evidence="2" type="ORF">M430DRAFT_27470</name>
</gene>
<keyword evidence="3" id="KW-1185">Reference proteome</keyword>